<gene>
    <name evidence="1" type="ordered locus">PPA0652</name>
</gene>
<dbReference type="KEGG" id="pac:PPA0652"/>
<dbReference type="EMBL" id="AE017283">
    <property type="protein sequence ID" value="AAT82409.1"/>
    <property type="molecule type" value="Genomic_DNA"/>
</dbReference>
<dbReference type="AlphaFoldDB" id="Q6AA07"/>
<evidence type="ECO:0000313" key="2">
    <source>
        <dbReference type="Proteomes" id="UP000000603"/>
    </source>
</evidence>
<dbReference type="AntiFam" id="ANF00041">
    <property type="entry name" value="Antisense to RNaseP"/>
</dbReference>
<name>Q6AA07_CUTAK</name>
<sequence length="183" mass="20463">MLVSSSLSAAQPTRTLKRATLKRVRDLTVFLALLQVGFAMPSPSPMTRWALTPPFHPHRLETGSLFSVALSRGSPRVGVTHHPALWSPDFPRQLTAAAITRMARPTANSTDIPASPPQEGLRWTLRYAPGCDRIPRIAPLHRHQLPRICAGQRHWWQCRIPRIPRAPALRTPYRCARAAVRIA</sequence>
<reference evidence="1 2" key="1">
    <citation type="journal article" date="2004" name="Science">
        <title>The complete genome sequence of Propionibacterium acnes, a commensal of human skin.</title>
        <authorList>
            <person name="Bruggemann H."/>
            <person name="Henne A."/>
            <person name="Hoster F."/>
            <person name="Liesegang H."/>
            <person name="Wiezer A."/>
            <person name="Strittmatter A."/>
            <person name="Hujer S."/>
            <person name="Durre P."/>
            <person name="Gottschalk G."/>
        </authorList>
    </citation>
    <scope>NUCLEOTIDE SEQUENCE [LARGE SCALE GENOMIC DNA]</scope>
    <source>
        <strain evidence="2">DSM 16379 / KPA171202</strain>
    </source>
</reference>
<dbReference type="EnsemblBacteria" id="AAT82409">
    <property type="protein sequence ID" value="AAT82409"/>
    <property type="gene ID" value="PPA0652"/>
</dbReference>
<dbReference type="AntiFam" id="ANF00044">
    <property type="entry name" value="Antisense to RNaseP"/>
</dbReference>
<proteinExistence type="predicted"/>
<dbReference type="HOGENOM" id="CLU_1487792_0_0_11"/>
<accession>Q6AA07</accession>
<dbReference type="Proteomes" id="UP000000603">
    <property type="component" value="Chromosome"/>
</dbReference>
<organism evidence="1 2">
    <name type="scientific">Cutibacterium acnes (strain DSM 16379 / KPA171202)</name>
    <name type="common">Propionibacterium acnes</name>
    <dbReference type="NCBI Taxonomy" id="267747"/>
    <lineage>
        <taxon>Bacteria</taxon>
        <taxon>Bacillati</taxon>
        <taxon>Actinomycetota</taxon>
        <taxon>Actinomycetes</taxon>
        <taxon>Propionibacteriales</taxon>
        <taxon>Propionibacteriaceae</taxon>
        <taxon>Cutibacterium</taxon>
    </lineage>
</organism>
<evidence type="ECO:0000313" key="1">
    <source>
        <dbReference type="EMBL" id="AAT82409.1"/>
    </source>
</evidence>
<dbReference type="AntiFam" id="ANF00042">
    <property type="entry name" value="Antisense to RNaseP"/>
</dbReference>
<dbReference type="eggNOG" id="ENOG5033MCB">
    <property type="taxonomic scope" value="Bacteria"/>
</dbReference>
<protein>
    <submittedName>
        <fullName evidence="1">Uncharacterized protein</fullName>
    </submittedName>
</protein>